<dbReference type="SUPFAM" id="SSF102114">
    <property type="entry name" value="Radical SAM enzymes"/>
    <property type="match status" value="1"/>
</dbReference>
<dbReference type="InterPro" id="IPR050377">
    <property type="entry name" value="Radical_SAM_PqqE_MftC-like"/>
</dbReference>
<accession>A0A382KVM9</accession>
<protein>
    <recommendedName>
        <fullName evidence="2">Radical SAM core domain-containing protein</fullName>
    </recommendedName>
</protein>
<organism evidence="1">
    <name type="scientific">marine metagenome</name>
    <dbReference type="NCBI Taxonomy" id="408172"/>
    <lineage>
        <taxon>unclassified sequences</taxon>
        <taxon>metagenomes</taxon>
        <taxon>ecological metagenomes</taxon>
    </lineage>
</organism>
<reference evidence="1" key="1">
    <citation type="submission" date="2018-05" db="EMBL/GenBank/DDBJ databases">
        <authorList>
            <person name="Lanie J.A."/>
            <person name="Ng W.-L."/>
            <person name="Kazmierczak K.M."/>
            <person name="Andrzejewski T.M."/>
            <person name="Davidsen T.M."/>
            <person name="Wayne K.J."/>
            <person name="Tettelin H."/>
            <person name="Glass J.I."/>
            <person name="Rusch D."/>
            <person name="Podicherti R."/>
            <person name="Tsui H.-C.T."/>
            <person name="Winkler M.E."/>
        </authorList>
    </citation>
    <scope>NUCLEOTIDE SEQUENCE</scope>
</reference>
<dbReference type="EMBL" id="UINC01082172">
    <property type="protein sequence ID" value="SVC26701.1"/>
    <property type="molecule type" value="Genomic_DNA"/>
</dbReference>
<feature type="non-terminal residue" evidence="1">
    <location>
        <position position="1"/>
    </location>
</feature>
<evidence type="ECO:0008006" key="2">
    <source>
        <dbReference type="Google" id="ProtNLM"/>
    </source>
</evidence>
<dbReference type="InterPro" id="IPR058240">
    <property type="entry name" value="rSAM_sf"/>
</dbReference>
<evidence type="ECO:0000313" key="1">
    <source>
        <dbReference type="EMBL" id="SVC26701.1"/>
    </source>
</evidence>
<dbReference type="AlphaFoldDB" id="A0A382KVM9"/>
<name>A0A382KVM9_9ZZZZ</name>
<gene>
    <name evidence="1" type="ORF">METZ01_LOCUS279555</name>
</gene>
<dbReference type="PANTHER" id="PTHR11228:SF7">
    <property type="entry name" value="PQQA PEPTIDE CYCLASE"/>
    <property type="match status" value="1"/>
</dbReference>
<dbReference type="PANTHER" id="PTHR11228">
    <property type="entry name" value="RADICAL SAM DOMAIN PROTEIN"/>
    <property type="match status" value="1"/>
</dbReference>
<sequence>YLKITGGEPMLHPDFPKFISKLDQKNIEIFIFTNASWVPKKRILDMLYEFKHCAVFVSIDGIGTIQEYMRHNSIWDTTEKSVTKWLEFMKGNHHLSIAWAPTWSLMNASNYIDICNWWLNITDEVLDYESSKCGLFPTNFLYWPKHYQMGLLSNKDELKAKAEEYINELKANTHYTKQILERIIEMTEAYIKFFNNDTNKHIHDLETYYKVTELLDKSRNQSLKEMIPLAYESMYNRV</sequence>
<dbReference type="Gene3D" id="3.20.20.70">
    <property type="entry name" value="Aldolase class I"/>
    <property type="match status" value="1"/>
</dbReference>
<proteinExistence type="predicted"/>
<dbReference type="InterPro" id="IPR013785">
    <property type="entry name" value="Aldolase_TIM"/>
</dbReference>